<evidence type="ECO:0000313" key="2">
    <source>
        <dbReference type="EMBL" id="KAF9453431.1"/>
    </source>
</evidence>
<reference evidence="2" key="1">
    <citation type="submission" date="2020-11" db="EMBL/GenBank/DDBJ databases">
        <authorList>
            <consortium name="DOE Joint Genome Institute"/>
            <person name="Ahrendt S."/>
            <person name="Riley R."/>
            <person name="Andreopoulos W."/>
            <person name="Labutti K."/>
            <person name="Pangilinan J."/>
            <person name="Ruiz-Duenas F.J."/>
            <person name="Barrasa J.M."/>
            <person name="Sanchez-Garcia M."/>
            <person name="Camarero S."/>
            <person name="Miyauchi S."/>
            <person name="Serrano A."/>
            <person name="Linde D."/>
            <person name="Babiker R."/>
            <person name="Drula E."/>
            <person name="Ayuso-Fernandez I."/>
            <person name="Pacheco R."/>
            <person name="Padilla G."/>
            <person name="Ferreira P."/>
            <person name="Barriuso J."/>
            <person name="Kellner H."/>
            <person name="Castanera R."/>
            <person name="Alfaro M."/>
            <person name="Ramirez L."/>
            <person name="Pisabarro A.G."/>
            <person name="Kuo A."/>
            <person name="Tritt A."/>
            <person name="Lipzen A."/>
            <person name="He G."/>
            <person name="Yan M."/>
            <person name="Ng V."/>
            <person name="Cullen D."/>
            <person name="Martin F."/>
            <person name="Rosso M.-N."/>
            <person name="Henrissat B."/>
            <person name="Hibbett D."/>
            <person name="Martinez A.T."/>
            <person name="Grigoriev I.V."/>
        </authorList>
    </citation>
    <scope>NUCLEOTIDE SEQUENCE</scope>
    <source>
        <strain evidence="2">MF-IS2</strain>
    </source>
</reference>
<keyword evidence="3" id="KW-1185">Reference proteome</keyword>
<comment type="caution">
    <text evidence="2">The sequence shown here is derived from an EMBL/GenBank/DDBJ whole genome shotgun (WGS) entry which is preliminary data.</text>
</comment>
<protein>
    <submittedName>
        <fullName evidence="2">Uncharacterized protein</fullName>
    </submittedName>
</protein>
<feature type="region of interest" description="Disordered" evidence="1">
    <location>
        <begin position="1"/>
        <end position="114"/>
    </location>
</feature>
<name>A0A9P5XPF7_9AGAR</name>
<feature type="region of interest" description="Disordered" evidence="1">
    <location>
        <begin position="438"/>
        <end position="457"/>
    </location>
</feature>
<dbReference type="AlphaFoldDB" id="A0A9P5XPF7"/>
<gene>
    <name evidence="2" type="ORF">P691DRAFT_658410</name>
</gene>
<sequence>MQYGHLPTLGERRDSNLDSNGSTPFQTQLGQALGTHLQQPQYRTDYRNLSTSPPSHPQPPPSHSPLAFTVQAPSPSVKRKHADNPIPQQVLKRRREPDDADPYDLDPAGQGAKHWTDEEKTKLFTWLMGPGQDEHWNALRATKNSCLRECAMDVFGSKKTYQALKGCYERNFNLFKQIYAFEQFHAPNNNLAHFNEADRLREYERRLAAARKAGCDVGNITARTIEHWHRRSWYELFYRRWHGDPATTRPSQSRNNNSTNSNQGPAEDTEADDDTQQHQPQPPPAPHPHQPQQAPTQPQPPPQQQQQQQQNTAALDFSDPTGALTNGINGFTPHLTYINPQSLRDNPLVPPSPATVPTGPSSTTAHAAAVGTAAVGPNDPPVVNITITQSMLSTYLQFLQVQTQTGKMKLEYLRRREEREEKESVQRREMERMKLEREAAEFEHSKHSANTKQKADRAIELLSNPSIDASVKHAASEFLKKLFASD</sequence>
<feature type="compositionally biased region" description="Low complexity" evidence="1">
    <location>
        <begin position="247"/>
        <end position="263"/>
    </location>
</feature>
<proteinExistence type="predicted"/>
<dbReference type="EMBL" id="MU151061">
    <property type="protein sequence ID" value="KAF9453431.1"/>
    <property type="molecule type" value="Genomic_DNA"/>
</dbReference>
<accession>A0A9P5XPF7</accession>
<organism evidence="2 3">
    <name type="scientific">Macrolepiota fuliginosa MF-IS2</name>
    <dbReference type="NCBI Taxonomy" id="1400762"/>
    <lineage>
        <taxon>Eukaryota</taxon>
        <taxon>Fungi</taxon>
        <taxon>Dikarya</taxon>
        <taxon>Basidiomycota</taxon>
        <taxon>Agaricomycotina</taxon>
        <taxon>Agaricomycetes</taxon>
        <taxon>Agaricomycetidae</taxon>
        <taxon>Agaricales</taxon>
        <taxon>Agaricineae</taxon>
        <taxon>Agaricaceae</taxon>
        <taxon>Macrolepiota</taxon>
    </lineage>
</organism>
<feature type="region of interest" description="Disordered" evidence="1">
    <location>
        <begin position="245"/>
        <end position="328"/>
    </location>
</feature>
<dbReference type="OrthoDB" id="2685034at2759"/>
<dbReference type="Proteomes" id="UP000807342">
    <property type="component" value="Unassembled WGS sequence"/>
</dbReference>
<feature type="compositionally biased region" description="Pro residues" evidence="1">
    <location>
        <begin position="280"/>
        <end position="289"/>
    </location>
</feature>
<feature type="compositionally biased region" description="Pro residues" evidence="1">
    <location>
        <begin position="54"/>
        <end position="63"/>
    </location>
</feature>
<feature type="compositionally biased region" description="Polar residues" evidence="1">
    <location>
        <begin position="17"/>
        <end position="42"/>
    </location>
</feature>
<evidence type="ECO:0000256" key="1">
    <source>
        <dbReference type="SAM" id="MobiDB-lite"/>
    </source>
</evidence>
<evidence type="ECO:0000313" key="3">
    <source>
        <dbReference type="Proteomes" id="UP000807342"/>
    </source>
</evidence>